<dbReference type="EMBL" id="CAJJDO010000008">
    <property type="protein sequence ID" value="CAD8139655.1"/>
    <property type="molecule type" value="Genomic_DNA"/>
</dbReference>
<accession>A0A8S1SGS8</accession>
<organism evidence="1 2">
    <name type="scientific">Paramecium pentaurelia</name>
    <dbReference type="NCBI Taxonomy" id="43138"/>
    <lineage>
        <taxon>Eukaryota</taxon>
        <taxon>Sar</taxon>
        <taxon>Alveolata</taxon>
        <taxon>Ciliophora</taxon>
        <taxon>Intramacronucleata</taxon>
        <taxon>Oligohymenophorea</taxon>
        <taxon>Peniculida</taxon>
        <taxon>Parameciidae</taxon>
        <taxon>Paramecium</taxon>
    </lineage>
</organism>
<dbReference type="Proteomes" id="UP000689195">
    <property type="component" value="Unassembled WGS sequence"/>
</dbReference>
<evidence type="ECO:0000313" key="1">
    <source>
        <dbReference type="EMBL" id="CAD8139655.1"/>
    </source>
</evidence>
<name>A0A8S1SGS8_9CILI</name>
<dbReference type="AlphaFoldDB" id="A0A8S1SGS8"/>
<proteinExistence type="predicted"/>
<sequence>MRQISSALQLKTNCNQEKLLESAGQYKLVDSKSINQ</sequence>
<gene>
    <name evidence="1" type="ORF">PPENT_87.1.T0080228</name>
</gene>
<reference evidence="1" key="1">
    <citation type="submission" date="2021-01" db="EMBL/GenBank/DDBJ databases">
        <authorList>
            <consortium name="Genoscope - CEA"/>
            <person name="William W."/>
        </authorList>
    </citation>
    <scope>NUCLEOTIDE SEQUENCE</scope>
</reference>
<evidence type="ECO:0000313" key="2">
    <source>
        <dbReference type="Proteomes" id="UP000689195"/>
    </source>
</evidence>
<keyword evidence="2" id="KW-1185">Reference proteome</keyword>
<comment type="caution">
    <text evidence="1">The sequence shown here is derived from an EMBL/GenBank/DDBJ whole genome shotgun (WGS) entry which is preliminary data.</text>
</comment>
<protein>
    <submittedName>
        <fullName evidence="1">Uncharacterized protein</fullName>
    </submittedName>
</protein>